<dbReference type="InterPro" id="IPR022790">
    <property type="entry name" value="GH26_dom"/>
</dbReference>
<feature type="active site" description="Proton donor" evidence="3">
    <location>
        <position position="166"/>
    </location>
</feature>
<dbReference type="SUPFAM" id="SSF49265">
    <property type="entry name" value="Fibronectin type III"/>
    <property type="match status" value="1"/>
</dbReference>
<reference evidence="4 5" key="1">
    <citation type="journal article" date="2019" name="Int. J. Syst. Evol. Microbiol.">
        <title>Capsulimonas corticalis gen. nov., sp. nov., an aerobic capsulated bacterium, of a novel bacterial order, Capsulimonadales ord. nov., of the class Armatimonadia of the phylum Armatimonadetes.</title>
        <authorList>
            <person name="Li J."/>
            <person name="Kudo C."/>
            <person name="Tonouchi A."/>
        </authorList>
    </citation>
    <scope>NUCLEOTIDE SEQUENCE [LARGE SCALE GENOMIC DNA]</scope>
    <source>
        <strain evidence="4 5">AX-7</strain>
    </source>
</reference>
<gene>
    <name evidence="4" type="ORF">CCAX7_45900</name>
</gene>
<feature type="active site" description="Nucleophile" evidence="3">
    <location>
        <position position="305"/>
    </location>
</feature>
<keyword evidence="2 3" id="KW-0326">Glycosidase</keyword>
<evidence type="ECO:0000313" key="4">
    <source>
        <dbReference type="EMBL" id="BDI32539.1"/>
    </source>
</evidence>
<evidence type="ECO:0000256" key="1">
    <source>
        <dbReference type="ARBA" id="ARBA00022801"/>
    </source>
</evidence>
<dbReference type="RefSeq" id="WP_119324632.1">
    <property type="nucleotide sequence ID" value="NZ_AP025739.1"/>
</dbReference>
<protein>
    <submittedName>
        <fullName evidence="4">Uncharacterized protein</fullName>
    </submittedName>
</protein>
<dbReference type="KEGG" id="ccot:CCAX7_45900"/>
<accession>A0A402D575</accession>
<dbReference type="Proteomes" id="UP000287394">
    <property type="component" value="Chromosome"/>
</dbReference>
<dbReference type="InterPro" id="IPR003961">
    <property type="entry name" value="FN3_dom"/>
</dbReference>
<dbReference type="SUPFAM" id="SSF51445">
    <property type="entry name" value="(Trans)glycosidases"/>
    <property type="match status" value="1"/>
</dbReference>
<keyword evidence="5" id="KW-1185">Reference proteome</keyword>
<evidence type="ECO:0000256" key="3">
    <source>
        <dbReference type="PROSITE-ProRule" id="PRU01100"/>
    </source>
</evidence>
<evidence type="ECO:0000313" key="5">
    <source>
        <dbReference type="Proteomes" id="UP000287394"/>
    </source>
</evidence>
<dbReference type="InterPro" id="IPR017853">
    <property type="entry name" value="GH"/>
</dbReference>
<dbReference type="Gene3D" id="3.20.20.80">
    <property type="entry name" value="Glycosidases"/>
    <property type="match status" value="1"/>
</dbReference>
<dbReference type="InterPro" id="IPR013783">
    <property type="entry name" value="Ig-like_fold"/>
</dbReference>
<dbReference type="InterPro" id="IPR036116">
    <property type="entry name" value="FN3_sf"/>
</dbReference>
<dbReference type="Gene3D" id="2.60.40.10">
    <property type="entry name" value="Immunoglobulins"/>
    <property type="match status" value="1"/>
</dbReference>
<name>A0A402D575_9BACT</name>
<dbReference type="PROSITE" id="PS50853">
    <property type="entry name" value="FN3"/>
    <property type="match status" value="1"/>
</dbReference>
<dbReference type="SMART" id="SM00060">
    <property type="entry name" value="FN3"/>
    <property type="match status" value="1"/>
</dbReference>
<dbReference type="GO" id="GO:0004553">
    <property type="term" value="F:hydrolase activity, hydrolyzing O-glycosyl compounds"/>
    <property type="evidence" value="ECO:0007669"/>
    <property type="project" value="InterPro"/>
</dbReference>
<sequence length="636" mass="68523">MKVVRFSPLAKLAAFVGAGLFAMGAGRAALAETPFIQSAYLWTQGTDTDLSGSGDWGMYRQWLGVKRLGAESDPGGWDTWANATEGWNNNHWGDQQTRYGVKTLPEVLLSIASTPYSPHGYDTAWEGEQWRLEAENDPATMQHFVNLANNIVAWNYKSVIIRMDYEFDGGWIPYGNLNAIPGMPGNFNKAWRNIVTTVRDTVKAKNPNIKVKFLWNPTDANVQIETAKFYPGDAYVDYIGFDNYDYDYSGVYKSGVQPDAATQQLAWTKSILPRIQWFADFASAANPKNRNGYLAGRSVPLIVGEWGMWQISATGRPAGGDDPAYIQNMYDWMSSHNVYMECYFETPSDGVSTLWPGGYPKPGSGNHSWGAKGTAYPKAAAKYRELFSDDGGAAAAALAASRPPGAPTGLAAAPASRRVTLSWDSAPGATLYKVFRGTSAGPKSTVAVASTKSPSFTDSGLTNGVHYFYKVRAFNAKGAGGYSAPIGVTPNLPENYLANAGFETGSLNDWTVDVGGGGANDCFAQHCGAKDAHSGEWELTHWSGASYEITTRQRVAVPNGKHSVSAWIKSSGGQAACAMRVSGYHGADAAKIDIPASGGWRKIATTVNVTSGVLEVSFHDSAAANQWLNVDDVVVK</sequence>
<dbReference type="PROSITE" id="PS51764">
    <property type="entry name" value="GH26"/>
    <property type="match status" value="1"/>
</dbReference>
<keyword evidence="1 3" id="KW-0378">Hydrolase</keyword>
<comment type="similarity">
    <text evidence="3">Belongs to the glycosyl hydrolase 26 family.</text>
</comment>
<dbReference type="CDD" id="cd00063">
    <property type="entry name" value="FN3"/>
    <property type="match status" value="1"/>
</dbReference>
<dbReference type="EMBL" id="AP025739">
    <property type="protein sequence ID" value="BDI32539.1"/>
    <property type="molecule type" value="Genomic_DNA"/>
</dbReference>
<dbReference type="AlphaFoldDB" id="A0A402D575"/>
<dbReference type="Gene3D" id="2.60.120.260">
    <property type="entry name" value="Galactose-binding domain-like"/>
    <property type="match status" value="1"/>
</dbReference>
<dbReference type="OrthoDB" id="9816550at2"/>
<organism evidence="4 5">
    <name type="scientific">Capsulimonas corticalis</name>
    <dbReference type="NCBI Taxonomy" id="2219043"/>
    <lineage>
        <taxon>Bacteria</taxon>
        <taxon>Bacillati</taxon>
        <taxon>Armatimonadota</taxon>
        <taxon>Armatimonadia</taxon>
        <taxon>Capsulimonadales</taxon>
        <taxon>Capsulimonadaceae</taxon>
        <taxon>Capsulimonas</taxon>
    </lineage>
</organism>
<proteinExistence type="inferred from homology"/>
<dbReference type="Pfam" id="PF02156">
    <property type="entry name" value="Glyco_hydro_26"/>
    <property type="match status" value="1"/>
</dbReference>
<evidence type="ECO:0000256" key="2">
    <source>
        <dbReference type="ARBA" id="ARBA00023295"/>
    </source>
</evidence>